<keyword evidence="2" id="KW-0186">Copper</keyword>
<dbReference type="AlphaFoldDB" id="A0A1X9SM92"/>
<organism evidence="4 5">
    <name type="scientific">Campylobacter lanienae NCTC 13004</name>
    <dbReference type="NCBI Taxonomy" id="1031753"/>
    <lineage>
        <taxon>Bacteria</taxon>
        <taxon>Pseudomonadati</taxon>
        <taxon>Campylobacterota</taxon>
        <taxon>Epsilonproteobacteria</taxon>
        <taxon>Campylobacterales</taxon>
        <taxon>Campylobacteraceae</taxon>
        <taxon>Campylobacter</taxon>
    </lineage>
</organism>
<dbReference type="EMBL" id="CP015578">
    <property type="protein sequence ID" value="ARQ97367.1"/>
    <property type="molecule type" value="Genomic_DNA"/>
</dbReference>
<accession>A0A1X9SM92</accession>
<dbReference type="Proteomes" id="UP000202031">
    <property type="component" value="Chromosome"/>
</dbReference>
<evidence type="ECO:0000313" key="5">
    <source>
        <dbReference type="Proteomes" id="UP000202031"/>
    </source>
</evidence>
<dbReference type="InterPro" id="IPR003782">
    <property type="entry name" value="SCO1/SenC"/>
</dbReference>
<keyword evidence="3" id="KW-1015">Disulfide bond</keyword>
<feature type="disulfide bond" description="Redox-active" evidence="3">
    <location>
        <begin position="60"/>
        <end position="64"/>
    </location>
</feature>
<evidence type="ECO:0000256" key="1">
    <source>
        <dbReference type="ARBA" id="ARBA00010996"/>
    </source>
</evidence>
<dbReference type="GeneID" id="46921094"/>
<evidence type="ECO:0000313" key="4">
    <source>
        <dbReference type="EMBL" id="ARQ97367.1"/>
    </source>
</evidence>
<dbReference type="SUPFAM" id="SSF52833">
    <property type="entry name" value="Thioredoxin-like"/>
    <property type="match status" value="1"/>
</dbReference>
<dbReference type="Pfam" id="PF02630">
    <property type="entry name" value="SCO1-SenC"/>
    <property type="match status" value="1"/>
</dbReference>
<dbReference type="PANTHER" id="PTHR12151:SF25">
    <property type="entry name" value="LINALOOL DEHYDRATASE_ISOMERASE DOMAIN-CONTAINING PROTEIN"/>
    <property type="match status" value="1"/>
</dbReference>
<name>A0A1X9SM92_9BACT</name>
<evidence type="ECO:0000256" key="3">
    <source>
        <dbReference type="PIRSR" id="PIRSR603782-2"/>
    </source>
</evidence>
<feature type="binding site" evidence="2">
    <location>
        <position position="64"/>
    </location>
    <ligand>
        <name>Cu cation</name>
        <dbReference type="ChEBI" id="CHEBI:23378"/>
    </ligand>
</feature>
<dbReference type="Gene3D" id="3.40.30.10">
    <property type="entry name" value="Glutaredoxin"/>
    <property type="match status" value="1"/>
</dbReference>
<dbReference type="CDD" id="cd02968">
    <property type="entry name" value="SCO"/>
    <property type="match status" value="1"/>
</dbReference>
<feature type="binding site" evidence="2">
    <location>
        <position position="60"/>
    </location>
    <ligand>
        <name>Cu cation</name>
        <dbReference type="ChEBI" id="CHEBI:23378"/>
    </ligand>
</feature>
<protein>
    <submittedName>
        <fullName evidence="4">Cytochrome oxidase biogenesis protein, Sco1/SenC/PrrC family</fullName>
    </submittedName>
</protein>
<dbReference type="PANTHER" id="PTHR12151">
    <property type="entry name" value="ELECTRON TRANSPORT PROTIN SCO1/SENC FAMILY MEMBER"/>
    <property type="match status" value="1"/>
</dbReference>
<dbReference type="GO" id="GO:0046872">
    <property type="term" value="F:metal ion binding"/>
    <property type="evidence" value="ECO:0007669"/>
    <property type="project" value="UniProtKB-KW"/>
</dbReference>
<dbReference type="RefSeq" id="WP_100590567.1">
    <property type="nucleotide sequence ID" value="NZ_CP015578.1"/>
</dbReference>
<dbReference type="InterPro" id="IPR036249">
    <property type="entry name" value="Thioredoxin-like_sf"/>
</dbReference>
<evidence type="ECO:0000256" key="2">
    <source>
        <dbReference type="PIRSR" id="PIRSR603782-1"/>
    </source>
</evidence>
<proteinExistence type="inferred from homology"/>
<gene>
    <name evidence="4" type="ORF">CLAN_0619</name>
</gene>
<feature type="binding site" evidence="2">
    <location>
        <position position="149"/>
    </location>
    <ligand>
        <name>Cu cation</name>
        <dbReference type="ChEBI" id="CHEBI:23378"/>
    </ligand>
</feature>
<comment type="similarity">
    <text evidence="1">Belongs to the SCO1/2 family.</text>
</comment>
<dbReference type="KEGG" id="clx:CLAN_0619"/>
<reference evidence="5" key="1">
    <citation type="journal article" date="2017" name="Genome Biol. Evol.">
        <title>Comparative Genomic Analysis Identifies a Campylobacter Clade Deficient in Selenium Metabolism.</title>
        <authorList>
            <person name="Miller W.G."/>
            <person name="Yee E."/>
            <person name="Lopes B.S."/>
            <person name="Chapman M.H."/>
            <person name="Huynh S."/>
            <person name="Bono J.L."/>
            <person name="Parker C.T."/>
            <person name="Strachan N.J.C."/>
            <person name="Forbes K.J."/>
        </authorList>
    </citation>
    <scope>NUCLEOTIDE SEQUENCE [LARGE SCALE GENOMIC DNA]</scope>
    <source>
        <strain evidence="5">NCTC 13004</strain>
    </source>
</reference>
<keyword evidence="2" id="KW-0479">Metal-binding</keyword>
<sequence length="184" mass="21215">MKRLIYAILLIILAFGVYNLVDNRLKIAKYDFDANSTLGNVNITSFKDEYKILYFGYTFCPDICPSTLTILSSVIDEMKLNNDIKILFVTLDLQRDSEKECDEFAKYFYSNSVCLKMKEDELKKVVKNYNAKYAIVNLQNSAMDYSVAHSSSIYLFDKSGKFYKEISNLTKDEIKKEISQLIGS</sequence>
<reference evidence="5" key="2">
    <citation type="journal article" date="2017" name="Genome Biol. Evol.">
        <title>Comparative genomic analysis identifies a Campylobacter clade deficient in selenium metabolism.</title>
        <authorList>
            <person name="Miller W.G."/>
            <person name="Yee E."/>
            <person name="Lopes B.S."/>
            <person name="Chapman M.H."/>
            <person name="Huynh S."/>
            <person name="Bono J.L."/>
            <person name="Parker C.T."/>
            <person name="Strachan N.J.C."/>
            <person name="Forbes K.J."/>
        </authorList>
    </citation>
    <scope>NUCLEOTIDE SEQUENCE [LARGE SCALE GENOMIC DNA]</scope>
    <source>
        <strain evidence="5">NCTC 13004</strain>
    </source>
</reference>